<gene>
    <name evidence="15" type="primary">LOC109245190</name>
</gene>
<dbReference type="InterPro" id="IPR050427">
    <property type="entry name" value="Olfactory_Receptors"/>
</dbReference>
<feature type="domain" description="G-protein coupled receptors family 1 profile" evidence="13">
    <location>
        <begin position="39"/>
        <end position="285"/>
    </location>
</feature>
<accession>A0A9V1DUS0</accession>
<dbReference type="SUPFAM" id="SSF81321">
    <property type="entry name" value="Family A G protein-coupled receptor-like"/>
    <property type="match status" value="1"/>
</dbReference>
<keyword evidence="3 12" id="KW-0716">Sensory transduction</keyword>
<keyword evidence="6 12" id="KW-1133">Transmembrane helix</keyword>
<dbReference type="FunFam" id="1.20.1070.10:FF:000007">
    <property type="entry name" value="Olfactory receptor"/>
    <property type="match status" value="1"/>
</dbReference>
<feature type="transmembrane region" description="Helical" evidence="12">
    <location>
        <begin position="20"/>
        <end position="45"/>
    </location>
</feature>
<evidence type="ECO:0000256" key="11">
    <source>
        <dbReference type="RuleBase" id="RU000688"/>
    </source>
</evidence>
<evidence type="ECO:0000313" key="14">
    <source>
        <dbReference type="Proteomes" id="UP001165780"/>
    </source>
</evidence>
<dbReference type="Proteomes" id="UP001165780">
    <property type="component" value="Unplaced"/>
</dbReference>
<dbReference type="PROSITE" id="PS50262">
    <property type="entry name" value="G_PROTEIN_RECEP_F1_2"/>
    <property type="match status" value="1"/>
</dbReference>
<evidence type="ECO:0000256" key="2">
    <source>
        <dbReference type="ARBA" id="ARBA00004141"/>
    </source>
</evidence>
<comment type="subcellular location">
    <subcellularLocation>
        <location evidence="12">Cell membrane</location>
        <topology evidence="12">Multi-pass membrane protein</topology>
    </subcellularLocation>
    <subcellularLocation>
        <location evidence="2">Membrane</location>
        <topology evidence="2">Multi-pass membrane protein</topology>
    </subcellularLocation>
</comment>
<feature type="transmembrane region" description="Helical" evidence="12">
    <location>
        <begin position="269"/>
        <end position="287"/>
    </location>
</feature>
<dbReference type="PROSITE" id="PS00237">
    <property type="entry name" value="G_PROTEIN_RECEP_F1_1"/>
    <property type="match status" value="1"/>
</dbReference>
<dbReference type="KEGG" id="ppad:109245190"/>
<comment type="similarity">
    <text evidence="11">Belongs to the G-protein coupled receptor 1 family.</text>
</comment>
<dbReference type="PRINTS" id="PR00245">
    <property type="entry name" value="OLFACTORYR"/>
</dbReference>
<keyword evidence="4 11" id="KW-0812">Transmembrane</keyword>
<keyword evidence="8 12" id="KW-0472">Membrane</keyword>
<keyword evidence="10 11" id="KW-0807">Transducer</keyword>
<dbReference type="GO" id="GO:0005886">
    <property type="term" value="C:plasma membrane"/>
    <property type="evidence" value="ECO:0007669"/>
    <property type="project" value="UniProtKB-SubCell"/>
</dbReference>
<keyword evidence="7 11" id="KW-0297">G-protein coupled receptor</keyword>
<organism evidence="14 15">
    <name type="scientific">Panthera pardus</name>
    <name type="common">Leopard</name>
    <name type="synonym">Felis pardus</name>
    <dbReference type="NCBI Taxonomy" id="9691"/>
    <lineage>
        <taxon>Eukaryota</taxon>
        <taxon>Metazoa</taxon>
        <taxon>Chordata</taxon>
        <taxon>Craniata</taxon>
        <taxon>Vertebrata</taxon>
        <taxon>Euteleostomi</taxon>
        <taxon>Mammalia</taxon>
        <taxon>Eutheria</taxon>
        <taxon>Laurasiatheria</taxon>
        <taxon>Carnivora</taxon>
        <taxon>Feliformia</taxon>
        <taxon>Felidae</taxon>
        <taxon>Pantherinae</taxon>
        <taxon>Panthera</taxon>
    </lineage>
</organism>
<dbReference type="PANTHER" id="PTHR48002">
    <property type="entry name" value="OLFACTORY RECEPTOR"/>
    <property type="match status" value="1"/>
</dbReference>
<feature type="transmembrane region" description="Helical" evidence="12">
    <location>
        <begin position="203"/>
        <end position="223"/>
    </location>
</feature>
<dbReference type="GO" id="GO:0004984">
    <property type="term" value="F:olfactory receptor activity"/>
    <property type="evidence" value="ECO:0007669"/>
    <property type="project" value="InterPro"/>
</dbReference>
<proteinExistence type="inferred from homology"/>
<feature type="transmembrane region" description="Helical" evidence="12">
    <location>
        <begin position="139"/>
        <end position="166"/>
    </location>
</feature>
<dbReference type="AlphaFoldDB" id="A0A9V1DUS0"/>
<keyword evidence="5 12" id="KW-0552">Olfaction</keyword>
<evidence type="ECO:0000256" key="7">
    <source>
        <dbReference type="ARBA" id="ARBA00023040"/>
    </source>
</evidence>
<dbReference type="Pfam" id="PF13853">
    <property type="entry name" value="7tm_4"/>
    <property type="match status" value="1"/>
</dbReference>
<dbReference type="GO" id="GO:0004930">
    <property type="term" value="F:G protein-coupled receptor activity"/>
    <property type="evidence" value="ECO:0007669"/>
    <property type="project" value="UniProtKB-KW"/>
</dbReference>
<evidence type="ECO:0000256" key="3">
    <source>
        <dbReference type="ARBA" id="ARBA00022606"/>
    </source>
</evidence>
<dbReference type="PRINTS" id="PR00237">
    <property type="entry name" value="GPCRRHODOPSN"/>
</dbReference>
<comment type="function">
    <text evidence="1">Putative odorant or sperm cell receptor.</text>
</comment>
<reference evidence="15" key="1">
    <citation type="submission" date="2025-08" db="UniProtKB">
        <authorList>
            <consortium name="RefSeq"/>
        </authorList>
    </citation>
    <scope>IDENTIFICATION</scope>
    <source>
        <tissue evidence="15">Whole blood</tissue>
    </source>
</reference>
<evidence type="ECO:0000256" key="4">
    <source>
        <dbReference type="ARBA" id="ARBA00022692"/>
    </source>
</evidence>
<evidence type="ECO:0000256" key="5">
    <source>
        <dbReference type="ARBA" id="ARBA00022725"/>
    </source>
</evidence>
<sequence length="309" mass="35163">MGNRNNVTVFILLGLSQNKNVEILCFILFSFCYVAIWMGNLLIMISITCSPLINQPMYFFLNCLSLSDLSYTSTVTPKLLIDLLAERKTISYSNCMTQLFILHFLGGIEIFILTGMAYDRYVAICRPLHYTVIMSRQRCNTIITACCTGAFLHSASQFLLTIFLPFCGPNEIDHYFCDVYPLLKLACTDTYRIGVLVIVDSGLIALLAFVILMASYFLILYTIRAYPAESRAKALSTCSSHVTVVILFFVPVLFIYIRPATTLPEDKVFALFYTIIGPMFNPLIYTLRNMEMKDAMKKIWSRHLFLEGK</sequence>
<feature type="transmembrane region" description="Helical" evidence="12">
    <location>
        <begin position="96"/>
        <end position="118"/>
    </location>
</feature>
<evidence type="ECO:0000256" key="10">
    <source>
        <dbReference type="ARBA" id="ARBA00023224"/>
    </source>
</evidence>
<evidence type="ECO:0000259" key="13">
    <source>
        <dbReference type="PROSITE" id="PS50262"/>
    </source>
</evidence>
<evidence type="ECO:0000256" key="6">
    <source>
        <dbReference type="ARBA" id="ARBA00022989"/>
    </source>
</evidence>
<dbReference type="InterPro" id="IPR000725">
    <property type="entry name" value="Olfact_rcpt"/>
</dbReference>
<dbReference type="GeneID" id="109245190"/>
<evidence type="ECO:0000256" key="8">
    <source>
        <dbReference type="ARBA" id="ARBA00023136"/>
    </source>
</evidence>
<name>A0A9V1DUS0_PANPR</name>
<evidence type="ECO:0000256" key="12">
    <source>
        <dbReference type="RuleBase" id="RU363047"/>
    </source>
</evidence>
<feature type="transmembrane region" description="Helical" evidence="12">
    <location>
        <begin position="235"/>
        <end position="257"/>
    </location>
</feature>
<dbReference type="RefSeq" id="XP_019268049.2">
    <property type="nucleotide sequence ID" value="XM_019412504.2"/>
</dbReference>
<evidence type="ECO:0000256" key="9">
    <source>
        <dbReference type="ARBA" id="ARBA00023170"/>
    </source>
</evidence>
<keyword evidence="14" id="KW-1185">Reference proteome</keyword>
<dbReference type="InterPro" id="IPR017452">
    <property type="entry name" value="GPCR_Rhodpsn_7TM"/>
</dbReference>
<protein>
    <recommendedName>
        <fullName evidence="12">Olfactory receptor</fullName>
    </recommendedName>
</protein>
<keyword evidence="12" id="KW-1003">Cell membrane</keyword>
<keyword evidence="9 11" id="KW-0675">Receptor</keyword>
<dbReference type="Gene3D" id="1.20.1070.10">
    <property type="entry name" value="Rhodopsin 7-helix transmembrane proteins"/>
    <property type="match status" value="1"/>
</dbReference>
<evidence type="ECO:0000256" key="1">
    <source>
        <dbReference type="ARBA" id="ARBA00003929"/>
    </source>
</evidence>
<dbReference type="CDD" id="cd15939">
    <property type="entry name" value="7tmA_OR4A-like"/>
    <property type="match status" value="1"/>
</dbReference>
<dbReference type="InterPro" id="IPR000276">
    <property type="entry name" value="GPCR_Rhodpsn"/>
</dbReference>
<evidence type="ECO:0000313" key="15">
    <source>
        <dbReference type="RefSeq" id="XP_019268049.2"/>
    </source>
</evidence>